<name>A0AAV7CW22_ENGPU</name>
<reference evidence="1" key="1">
    <citation type="thesis" date="2020" institute="ProQuest LLC" country="789 East Eisenhower Parkway, Ann Arbor, MI, USA">
        <title>Comparative Genomics and Chromosome Evolution.</title>
        <authorList>
            <person name="Mudd A.B."/>
        </authorList>
    </citation>
    <scope>NUCLEOTIDE SEQUENCE</scope>
    <source>
        <strain evidence="1">237g6f4</strain>
        <tissue evidence="1">Blood</tissue>
    </source>
</reference>
<comment type="caution">
    <text evidence="1">The sequence shown here is derived from an EMBL/GenBank/DDBJ whole genome shotgun (WGS) entry which is preliminary data.</text>
</comment>
<evidence type="ECO:0000313" key="2">
    <source>
        <dbReference type="Proteomes" id="UP000824782"/>
    </source>
</evidence>
<dbReference type="EMBL" id="WNYA01000002">
    <property type="protein sequence ID" value="KAG8589340.1"/>
    <property type="molecule type" value="Genomic_DNA"/>
</dbReference>
<accession>A0AAV7CW22</accession>
<dbReference type="AlphaFoldDB" id="A0AAV7CW22"/>
<dbReference type="Proteomes" id="UP000824782">
    <property type="component" value="Unassembled WGS sequence"/>
</dbReference>
<sequence>MKQFKHLLHKCSWLMCGGNSTLGPERLLLFFPNSPEVQQYKPLTTFSLSWHLSSSIDPMVWSNHAAVLLTLYLSPIPSRTWSWSLNNNLLKDAIFHC</sequence>
<organism evidence="1 2">
    <name type="scientific">Engystomops pustulosus</name>
    <name type="common">Tungara frog</name>
    <name type="synonym">Physalaemus pustulosus</name>
    <dbReference type="NCBI Taxonomy" id="76066"/>
    <lineage>
        <taxon>Eukaryota</taxon>
        <taxon>Metazoa</taxon>
        <taxon>Chordata</taxon>
        <taxon>Craniata</taxon>
        <taxon>Vertebrata</taxon>
        <taxon>Euteleostomi</taxon>
        <taxon>Amphibia</taxon>
        <taxon>Batrachia</taxon>
        <taxon>Anura</taxon>
        <taxon>Neobatrachia</taxon>
        <taxon>Hyloidea</taxon>
        <taxon>Leptodactylidae</taxon>
        <taxon>Leiuperinae</taxon>
        <taxon>Engystomops</taxon>
    </lineage>
</organism>
<proteinExistence type="predicted"/>
<evidence type="ECO:0000313" key="1">
    <source>
        <dbReference type="EMBL" id="KAG8589340.1"/>
    </source>
</evidence>
<gene>
    <name evidence="1" type="ORF">GDO81_006364</name>
</gene>
<keyword evidence="2" id="KW-1185">Reference proteome</keyword>
<protein>
    <submittedName>
        <fullName evidence="1">Uncharacterized protein</fullName>
    </submittedName>
</protein>